<evidence type="ECO:0000256" key="1">
    <source>
        <dbReference type="SAM" id="Phobius"/>
    </source>
</evidence>
<feature type="transmembrane region" description="Helical" evidence="1">
    <location>
        <begin position="198"/>
        <end position="216"/>
    </location>
</feature>
<evidence type="ECO:0008006" key="4">
    <source>
        <dbReference type="Google" id="ProtNLM"/>
    </source>
</evidence>
<evidence type="ECO:0000313" key="2">
    <source>
        <dbReference type="EMBL" id="UYP48563.1"/>
    </source>
</evidence>
<evidence type="ECO:0000313" key="3">
    <source>
        <dbReference type="Proteomes" id="UP001208689"/>
    </source>
</evidence>
<keyword evidence="1" id="KW-0472">Membrane</keyword>
<protein>
    <recommendedName>
        <fullName evidence="4">DUF1512 domain-containing protein</fullName>
    </recommendedName>
</protein>
<dbReference type="Proteomes" id="UP001208689">
    <property type="component" value="Chromosome"/>
</dbReference>
<keyword evidence="3" id="KW-1185">Reference proteome</keyword>
<proteinExistence type="predicted"/>
<dbReference type="EMBL" id="CP104013">
    <property type="protein sequence ID" value="UYP48563.1"/>
    <property type="molecule type" value="Genomic_DNA"/>
</dbReference>
<accession>A0ABY6HYF0</accession>
<reference evidence="2" key="1">
    <citation type="submission" date="2022-09" db="EMBL/GenBank/DDBJ databases">
        <title>Actin cytoskeleton and complex cell architecture in an #Asgard archaeon.</title>
        <authorList>
            <person name="Ponce Toledo R.I."/>
            <person name="Schleper C."/>
            <person name="Rodrigues Oliveira T."/>
            <person name="Wollweber F."/>
            <person name="Xu J."/>
            <person name="Rittmann S."/>
            <person name="Klingl A."/>
            <person name="Pilhofer M."/>
        </authorList>
    </citation>
    <scope>NUCLEOTIDE SEQUENCE</scope>
    <source>
        <strain evidence="2">B-35</strain>
    </source>
</reference>
<gene>
    <name evidence="2" type="ORF">NEF87_004848</name>
</gene>
<sequence length="221" mass="25674">MWILFPFLIILVIIGLAGLLDPSILIQPELITASIIFNFIFTLCIFRLAHVNNKCLKGYRNIKNIIENNISEIRREVVNLRYIEKMDPGEISEILDNWYKFYNALYFDGELSPLNSIIKDFNVLFFPIDRISSIITTFQKLNSRLKLLDCSDDSNQNSKIFRNTLEKINIFKEELEFDLAMLKSNKVEKRARLNSTQIIITLISSCIVSIITVLTIRKYGI</sequence>
<keyword evidence="1" id="KW-0812">Transmembrane</keyword>
<keyword evidence="1" id="KW-1133">Transmembrane helix</keyword>
<organism evidence="2 3">
    <name type="scientific">Candidatus Lokiarchaeum ossiferum</name>
    <dbReference type="NCBI Taxonomy" id="2951803"/>
    <lineage>
        <taxon>Archaea</taxon>
        <taxon>Promethearchaeati</taxon>
        <taxon>Promethearchaeota</taxon>
        <taxon>Promethearchaeia</taxon>
        <taxon>Promethearchaeales</taxon>
        <taxon>Promethearchaeaceae</taxon>
        <taxon>Candidatus Lokiarchaeum</taxon>
    </lineage>
</organism>
<name>A0ABY6HYF0_9ARCH</name>
<feature type="transmembrane region" description="Helical" evidence="1">
    <location>
        <begin position="30"/>
        <end position="49"/>
    </location>
</feature>